<organism evidence="1 2">
    <name type="scientific">candidate division WWE3 bacterium CG_4_8_14_3_um_filter_42_11</name>
    <dbReference type="NCBI Taxonomy" id="1975076"/>
    <lineage>
        <taxon>Bacteria</taxon>
        <taxon>Katanobacteria</taxon>
    </lineage>
</organism>
<sequence length="108" mass="12517">HLFFQWVFENDGNGNRTIYPHLKTKAENPTPNSLVVTYYDTAMPPEVYQGELYEYFKTFGGDAAARIKLISTTYQIIVSSLDFTKMRDSLKLISSMNCCPRFYARKIK</sequence>
<dbReference type="Proteomes" id="UP000229438">
    <property type="component" value="Unassembled WGS sequence"/>
</dbReference>
<feature type="non-terminal residue" evidence="1">
    <location>
        <position position="1"/>
    </location>
</feature>
<comment type="caution">
    <text evidence="1">The sequence shown here is derived from an EMBL/GenBank/DDBJ whole genome shotgun (WGS) entry which is preliminary data.</text>
</comment>
<proteinExistence type="predicted"/>
<reference evidence="2" key="1">
    <citation type="submission" date="2017-09" db="EMBL/GenBank/DDBJ databases">
        <title>Depth-based differentiation of microbial function through sediment-hosted aquifers and enrichment of novel symbionts in the deep terrestrial subsurface.</title>
        <authorList>
            <person name="Probst A.J."/>
            <person name="Ladd B."/>
            <person name="Jarett J.K."/>
            <person name="Geller-Mcgrath D.E."/>
            <person name="Sieber C.M.K."/>
            <person name="Emerson J.B."/>
            <person name="Anantharaman K."/>
            <person name="Thomas B.C."/>
            <person name="Malmstrom R."/>
            <person name="Stieglmeier M."/>
            <person name="Klingl A."/>
            <person name="Woyke T."/>
            <person name="Ryan C.M."/>
            <person name="Banfield J.F."/>
        </authorList>
    </citation>
    <scope>NUCLEOTIDE SEQUENCE [LARGE SCALE GENOMIC DNA]</scope>
</reference>
<gene>
    <name evidence="1" type="ORF">CO015_00185</name>
</gene>
<dbReference type="AlphaFoldDB" id="A0A2M8G895"/>
<evidence type="ECO:0000313" key="2">
    <source>
        <dbReference type="Proteomes" id="UP000229438"/>
    </source>
</evidence>
<accession>A0A2M8G895</accession>
<evidence type="ECO:0000313" key="1">
    <source>
        <dbReference type="EMBL" id="PJC69459.1"/>
    </source>
</evidence>
<name>A0A2M8G895_UNCKA</name>
<dbReference type="EMBL" id="PFQS01000004">
    <property type="protein sequence ID" value="PJC69459.1"/>
    <property type="molecule type" value="Genomic_DNA"/>
</dbReference>
<protein>
    <submittedName>
        <fullName evidence="1">Uncharacterized protein</fullName>
    </submittedName>
</protein>